<organism evidence="1">
    <name type="scientific">marine sediment metagenome</name>
    <dbReference type="NCBI Taxonomy" id="412755"/>
    <lineage>
        <taxon>unclassified sequences</taxon>
        <taxon>metagenomes</taxon>
        <taxon>ecological metagenomes</taxon>
    </lineage>
</organism>
<feature type="non-terminal residue" evidence="1">
    <location>
        <position position="1"/>
    </location>
</feature>
<protein>
    <recommendedName>
        <fullName evidence="2">Methyltransferase type 11 domain-containing protein</fullName>
    </recommendedName>
</protein>
<reference evidence="1" key="1">
    <citation type="journal article" date="2014" name="Front. Microbiol.">
        <title>High frequency of phylogenetically diverse reductive dehalogenase-homologous genes in deep subseafloor sedimentary metagenomes.</title>
        <authorList>
            <person name="Kawai M."/>
            <person name="Futagami T."/>
            <person name="Toyoda A."/>
            <person name="Takaki Y."/>
            <person name="Nishi S."/>
            <person name="Hori S."/>
            <person name="Arai W."/>
            <person name="Tsubouchi T."/>
            <person name="Morono Y."/>
            <person name="Uchiyama I."/>
            <person name="Ito T."/>
            <person name="Fujiyama A."/>
            <person name="Inagaki F."/>
            <person name="Takami H."/>
        </authorList>
    </citation>
    <scope>NUCLEOTIDE SEQUENCE</scope>
    <source>
        <strain evidence="1">Expedition CK06-06</strain>
    </source>
</reference>
<gene>
    <name evidence="1" type="ORF">S12H4_35911</name>
</gene>
<accession>X1U7Y0</accession>
<comment type="caution">
    <text evidence="1">The sequence shown here is derived from an EMBL/GenBank/DDBJ whole genome shotgun (WGS) entry which is preliminary data.</text>
</comment>
<evidence type="ECO:0000313" key="1">
    <source>
        <dbReference type="EMBL" id="GAI88424.1"/>
    </source>
</evidence>
<dbReference type="InterPro" id="IPR029063">
    <property type="entry name" value="SAM-dependent_MTases_sf"/>
</dbReference>
<dbReference type="Gene3D" id="3.40.50.150">
    <property type="entry name" value="Vaccinia Virus protein VP39"/>
    <property type="match status" value="1"/>
</dbReference>
<dbReference type="Pfam" id="PF13489">
    <property type="entry name" value="Methyltransf_23"/>
    <property type="match status" value="1"/>
</dbReference>
<name>X1U7Y0_9ZZZZ</name>
<proteinExistence type="predicted"/>
<dbReference type="AlphaFoldDB" id="X1U7Y0"/>
<dbReference type="SUPFAM" id="SSF53335">
    <property type="entry name" value="S-adenosyl-L-methionine-dependent methyltransferases"/>
    <property type="match status" value="1"/>
</dbReference>
<dbReference type="EMBL" id="BARW01021376">
    <property type="protein sequence ID" value="GAI88424.1"/>
    <property type="molecule type" value="Genomic_DNA"/>
</dbReference>
<sequence length="198" mass="23829">FEMVNYSKRWILAQNSEKRCWQNVRGKLISKEYQRCKINYWKKILNKLKKNIKLDESVNFLDFGCGPNGLVLIYPKKTNLVCLDPLMENYLKLCPYLRKYKSKYISKKIEEFLPKQKFEYIFGFNCLDHINFIPIALKKLHSMLSEDGFFIISINCHNYKFLQKLLLKFSFILDKPHPHQYSLKHYLDFLKNAKGRVR</sequence>
<evidence type="ECO:0008006" key="2">
    <source>
        <dbReference type="Google" id="ProtNLM"/>
    </source>
</evidence>